<protein>
    <submittedName>
        <fullName evidence="3">3-oxoacid CoA-transferase subunit A</fullName>
    </submittedName>
</protein>
<dbReference type="Proteomes" id="UP000640485">
    <property type="component" value="Unassembled WGS sequence"/>
</dbReference>
<keyword evidence="4" id="KW-1185">Reference proteome</keyword>
<dbReference type="PANTHER" id="PTHR13707">
    <property type="entry name" value="KETOACID-COENZYME A TRANSFERASE"/>
    <property type="match status" value="1"/>
</dbReference>
<evidence type="ECO:0000313" key="4">
    <source>
        <dbReference type="Proteomes" id="UP000640485"/>
    </source>
</evidence>
<accession>A0A934SB75</accession>
<dbReference type="InterPro" id="IPR004165">
    <property type="entry name" value="CoA_trans_fam_I"/>
</dbReference>
<evidence type="ECO:0000313" key="3">
    <source>
        <dbReference type="EMBL" id="MBK4214508.1"/>
    </source>
</evidence>
<dbReference type="Gene3D" id="3.40.1080.10">
    <property type="entry name" value="Glutaconate Coenzyme A-transferase"/>
    <property type="match status" value="1"/>
</dbReference>
<evidence type="ECO:0000256" key="2">
    <source>
        <dbReference type="ARBA" id="ARBA00022679"/>
    </source>
</evidence>
<dbReference type="EMBL" id="JAEPRQ010000001">
    <property type="protein sequence ID" value="MBK4214508.1"/>
    <property type="molecule type" value="Genomic_DNA"/>
</dbReference>
<dbReference type="GO" id="GO:0008410">
    <property type="term" value="F:CoA-transferase activity"/>
    <property type="evidence" value="ECO:0007669"/>
    <property type="project" value="InterPro"/>
</dbReference>
<dbReference type="NCBIfam" id="TIGR02429">
    <property type="entry name" value="pcaI_scoA_fam"/>
    <property type="match status" value="1"/>
</dbReference>
<comment type="caution">
    <text evidence="3">The sequence shown here is derived from an EMBL/GenBank/DDBJ whole genome shotgun (WGS) entry which is preliminary data.</text>
</comment>
<dbReference type="InterPro" id="IPR004163">
    <property type="entry name" value="CoA_transf_BS"/>
</dbReference>
<sequence>MKGALSPEAAAKLVPDGASVMIGGFMAVGTPERMIDALVAQGVRNLTVVSNDSAMPGRGVGKLVSAGAVSRMITSHIGLNPETQALMIDGSISVELVPQGTLVERIRAGGMGLGGVLTPTGLGTEVEEGKQVVEVDGERFLLEKPLKADFSLIAAWQADYVGNLSYLLTAHNFNPMMALAGRTVIAEPNAIVPVGVIPPDMVKTPGVLVDHLLVRANTGGQPWTQKN</sequence>
<dbReference type="RefSeq" id="WP_200684699.1">
    <property type="nucleotide sequence ID" value="NZ_JAEPRQ010000001.1"/>
</dbReference>
<gene>
    <name evidence="3" type="ORF">JJJ17_01065</name>
</gene>
<dbReference type="SUPFAM" id="SSF100950">
    <property type="entry name" value="NagB/RpiA/CoA transferase-like"/>
    <property type="match status" value="1"/>
</dbReference>
<evidence type="ECO:0000256" key="1">
    <source>
        <dbReference type="ARBA" id="ARBA00005612"/>
    </source>
</evidence>
<proteinExistence type="inferred from homology"/>
<reference evidence="3" key="1">
    <citation type="submission" date="2021-01" db="EMBL/GenBank/DDBJ databases">
        <title>Paracoccus amoyensis sp. nov., isolated from the surface seawater along the coast of Xiamen Island, China.</title>
        <authorList>
            <person name="Lyu L."/>
        </authorList>
    </citation>
    <scope>NUCLEOTIDE SEQUENCE</scope>
    <source>
        <strain evidence="3">MJ17</strain>
    </source>
</reference>
<dbReference type="PANTHER" id="PTHR13707:SF60">
    <property type="entry name" value="ACETATE COA-TRANSFERASE SUBUNIT ALPHA"/>
    <property type="match status" value="1"/>
</dbReference>
<dbReference type="AlphaFoldDB" id="A0A934SB75"/>
<dbReference type="Pfam" id="PF01144">
    <property type="entry name" value="CoA_trans"/>
    <property type="match status" value="1"/>
</dbReference>
<dbReference type="PROSITE" id="PS01273">
    <property type="entry name" value="COA_TRANSF_1"/>
    <property type="match status" value="1"/>
</dbReference>
<organism evidence="3 4">
    <name type="scientific">Paracoccus caeni</name>
    <dbReference type="NCBI Taxonomy" id="657651"/>
    <lineage>
        <taxon>Bacteria</taxon>
        <taxon>Pseudomonadati</taxon>
        <taxon>Pseudomonadota</taxon>
        <taxon>Alphaproteobacteria</taxon>
        <taxon>Rhodobacterales</taxon>
        <taxon>Paracoccaceae</taxon>
        <taxon>Paracoccus</taxon>
    </lineage>
</organism>
<comment type="similarity">
    <text evidence="1">Belongs to the 3-oxoacid CoA-transferase subunit A family.</text>
</comment>
<name>A0A934SB75_9RHOB</name>
<dbReference type="InterPro" id="IPR037171">
    <property type="entry name" value="NagB/RpiA_transferase-like"/>
</dbReference>
<dbReference type="InterPro" id="IPR012792">
    <property type="entry name" value="3-oxoacid_CoA-transf_A"/>
</dbReference>
<dbReference type="SMART" id="SM00882">
    <property type="entry name" value="CoA_trans"/>
    <property type="match status" value="1"/>
</dbReference>
<keyword evidence="2" id="KW-0808">Transferase</keyword>